<dbReference type="Pfam" id="PF15062">
    <property type="entry name" value="ARL6IP6"/>
    <property type="match status" value="1"/>
</dbReference>
<dbReference type="STRING" id="7232.A0A484BQU0"/>
<evidence type="ECO:0000313" key="3">
    <source>
        <dbReference type="Proteomes" id="UP000295192"/>
    </source>
</evidence>
<proteinExistence type="predicted"/>
<name>A0A484BQU0_DRONA</name>
<keyword evidence="1" id="KW-0472">Membrane</keyword>
<evidence type="ECO:0000256" key="1">
    <source>
        <dbReference type="SAM" id="Phobius"/>
    </source>
</evidence>
<dbReference type="EMBL" id="LSRL02000011">
    <property type="protein sequence ID" value="TDG51103.1"/>
    <property type="molecule type" value="Genomic_DNA"/>
</dbReference>
<dbReference type="PANTHER" id="PTHR28640">
    <property type="entry name" value="ADP-RIBOSYLATION FACTOR-LIKE PROTEIN 6-INTERACTING PROTEIN 6"/>
    <property type="match status" value="1"/>
</dbReference>
<comment type="caution">
    <text evidence="2">The sequence shown here is derived from an EMBL/GenBank/DDBJ whole genome shotgun (WGS) entry which is preliminary data.</text>
</comment>
<keyword evidence="1" id="KW-0812">Transmembrane</keyword>
<dbReference type="InterPro" id="IPR029383">
    <property type="entry name" value="ARL6IP6"/>
</dbReference>
<accession>A0A484BQU0</accession>
<dbReference type="PANTHER" id="PTHR28640:SF1">
    <property type="entry name" value="ADP-RIBOSYLATION FACTOR-LIKE PROTEIN 6-INTERACTING PROTEIN 6"/>
    <property type="match status" value="1"/>
</dbReference>
<protein>
    <submittedName>
        <fullName evidence="2">Uncharacterized protein</fullName>
    </submittedName>
</protein>
<feature type="transmembrane region" description="Helical" evidence="1">
    <location>
        <begin position="68"/>
        <end position="91"/>
    </location>
</feature>
<feature type="transmembrane region" description="Helical" evidence="1">
    <location>
        <begin position="112"/>
        <end position="131"/>
    </location>
</feature>
<dbReference type="OMA" id="CDVTHRQ"/>
<feature type="transmembrane region" description="Helical" evidence="1">
    <location>
        <begin position="161"/>
        <end position="178"/>
    </location>
</feature>
<keyword evidence="1" id="KW-1133">Transmembrane helix</keyword>
<reference evidence="2 3" key="1">
    <citation type="journal article" date="2019" name="J. Hered.">
        <title>An Improved Genome Assembly for Drosophila navojoa, the Basal Species in the mojavensis Cluster.</title>
        <authorList>
            <person name="Vanderlinde T."/>
            <person name="Dupim E.G."/>
            <person name="Nazario-Yepiz N.O."/>
            <person name="Carvalho A.B."/>
        </authorList>
    </citation>
    <scope>NUCLEOTIDE SEQUENCE [LARGE SCALE GENOMIC DNA]</scope>
    <source>
        <strain evidence="2">Navoj_Jal97</strain>
        <tissue evidence="2">Whole organism</tissue>
    </source>
</reference>
<keyword evidence="3" id="KW-1185">Reference proteome</keyword>
<organism evidence="2 3">
    <name type="scientific">Drosophila navojoa</name>
    <name type="common">Fruit fly</name>
    <dbReference type="NCBI Taxonomy" id="7232"/>
    <lineage>
        <taxon>Eukaryota</taxon>
        <taxon>Metazoa</taxon>
        <taxon>Ecdysozoa</taxon>
        <taxon>Arthropoda</taxon>
        <taxon>Hexapoda</taxon>
        <taxon>Insecta</taxon>
        <taxon>Pterygota</taxon>
        <taxon>Neoptera</taxon>
        <taxon>Endopterygota</taxon>
        <taxon>Diptera</taxon>
        <taxon>Brachycera</taxon>
        <taxon>Muscomorpha</taxon>
        <taxon>Ephydroidea</taxon>
        <taxon>Drosophilidae</taxon>
        <taxon>Drosophila</taxon>
    </lineage>
</organism>
<gene>
    <name evidence="2" type="ORF">AWZ03_002466</name>
</gene>
<dbReference type="OrthoDB" id="10070125at2759"/>
<evidence type="ECO:0000313" key="2">
    <source>
        <dbReference type="EMBL" id="TDG51103.1"/>
    </source>
</evidence>
<sequence>MKTNVQPSGQEQRIYTSTPIFKKQSKSGQRTDAIGLCSFAKATAKQYFCVGNANGVKGQESVINILKALLAVVILVIVYKTIILAMSYINGSDVQQLSSYVQAQLSGAFKKLLPVLCGLLVAGFGYAIVYLDSAAPGVSPPTPLSPRAKQWSSNNKSSMQLNYFCALAVGIIVTFFTYSHL</sequence>
<dbReference type="Proteomes" id="UP000295192">
    <property type="component" value="Unassembled WGS sequence"/>
</dbReference>
<dbReference type="AlphaFoldDB" id="A0A484BQU0"/>